<feature type="binding site" evidence="14">
    <location>
        <position position="176"/>
    </location>
    <ligand>
        <name>substrate</name>
    </ligand>
</feature>
<dbReference type="Pfam" id="PF00834">
    <property type="entry name" value="Ribul_P_3_epim"/>
    <property type="match status" value="1"/>
</dbReference>
<feature type="binding site" evidence="10 13">
    <location>
        <position position="65"/>
    </location>
    <ligand>
        <name>a divalent metal cation</name>
        <dbReference type="ChEBI" id="CHEBI:60240"/>
    </ligand>
</feature>
<comment type="similarity">
    <text evidence="6 10 11">Belongs to the ribulose-phosphate 3-epimerase family.</text>
</comment>
<feature type="binding site" evidence="10 13">
    <location>
        <position position="32"/>
    </location>
    <ligand>
        <name>a divalent metal cation</name>
        <dbReference type="ChEBI" id="CHEBI:60240"/>
    </ligand>
</feature>
<evidence type="ECO:0000313" key="16">
    <source>
        <dbReference type="Proteomes" id="UP000306912"/>
    </source>
</evidence>
<dbReference type="InterPro" id="IPR000056">
    <property type="entry name" value="Ribul_P_3_epim-like"/>
</dbReference>
<evidence type="ECO:0000256" key="7">
    <source>
        <dbReference type="ARBA" id="ARBA00013188"/>
    </source>
</evidence>
<comment type="catalytic activity">
    <reaction evidence="1 10 11">
        <text>D-ribulose 5-phosphate = D-xylulose 5-phosphate</text>
        <dbReference type="Rhea" id="RHEA:13677"/>
        <dbReference type="ChEBI" id="CHEBI:57737"/>
        <dbReference type="ChEBI" id="CHEBI:58121"/>
        <dbReference type="EC" id="5.1.3.1"/>
    </reaction>
</comment>
<protein>
    <recommendedName>
        <fullName evidence="7 10">Ribulose-phosphate 3-epimerase</fullName>
        <ecNumber evidence="7 10">5.1.3.1</ecNumber>
    </recommendedName>
</protein>
<comment type="cofactor">
    <cofactor evidence="4">
        <name>Zn(2+)</name>
        <dbReference type="ChEBI" id="CHEBI:29105"/>
    </cofactor>
</comment>
<evidence type="ECO:0000256" key="11">
    <source>
        <dbReference type="PIRNR" id="PIRNR001461"/>
    </source>
</evidence>
<keyword evidence="9 10" id="KW-0413">Isomerase</keyword>
<comment type="cofactor">
    <cofactor evidence="3">
        <name>Co(2+)</name>
        <dbReference type="ChEBI" id="CHEBI:48828"/>
    </cofactor>
</comment>
<name>A0A5R8QDC4_9FIRM</name>
<comment type="cofactor">
    <cofactor evidence="10 13">
        <name>a divalent metal cation</name>
        <dbReference type="ChEBI" id="CHEBI:60240"/>
    </cofactor>
    <text evidence="10 13">Binds 1 divalent metal cation per subunit.</text>
</comment>
<comment type="cofactor">
    <cofactor evidence="2">
        <name>Mn(2+)</name>
        <dbReference type="ChEBI" id="CHEBI:29035"/>
    </cofactor>
</comment>
<dbReference type="NCBIfam" id="TIGR01163">
    <property type="entry name" value="rpe"/>
    <property type="match status" value="1"/>
</dbReference>
<dbReference type="GO" id="GO:0006098">
    <property type="term" value="P:pentose-phosphate shunt"/>
    <property type="evidence" value="ECO:0007669"/>
    <property type="project" value="UniProtKB-UniRule"/>
</dbReference>
<dbReference type="InterPro" id="IPR026019">
    <property type="entry name" value="Ribul_P_3_epim"/>
</dbReference>
<dbReference type="Proteomes" id="UP000306912">
    <property type="component" value="Unassembled WGS sequence"/>
</dbReference>
<dbReference type="NCBIfam" id="NF004076">
    <property type="entry name" value="PRK05581.1-4"/>
    <property type="match status" value="1"/>
</dbReference>
<keyword evidence="13" id="KW-0862">Zinc</keyword>
<evidence type="ECO:0000256" key="3">
    <source>
        <dbReference type="ARBA" id="ARBA00001941"/>
    </source>
</evidence>
<keyword evidence="13" id="KW-0464">Manganese</keyword>
<dbReference type="PIRSF" id="PIRSF001461">
    <property type="entry name" value="RPE"/>
    <property type="match status" value="1"/>
</dbReference>
<feature type="binding site" evidence="10 13">
    <location>
        <position position="34"/>
    </location>
    <ligand>
        <name>a divalent metal cation</name>
        <dbReference type="ChEBI" id="CHEBI:60240"/>
    </ligand>
</feature>
<feature type="binding site" evidence="10">
    <location>
        <begin position="174"/>
        <end position="176"/>
    </location>
    <ligand>
        <name>substrate</name>
    </ligand>
</feature>
<comment type="pathway">
    <text evidence="10">Carbohydrate degradation.</text>
</comment>
<evidence type="ECO:0000256" key="5">
    <source>
        <dbReference type="ARBA" id="ARBA00001954"/>
    </source>
</evidence>
<proteinExistence type="inferred from homology"/>
<dbReference type="GO" id="GO:0046872">
    <property type="term" value="F:metal ion binding"/>
    <property type="evidence" value="ECO:0007669"/>
    <property type="project" value="UniProtKB-UniRule"/>
</dbReference>
<feature type="binding site" evidence="10 13">
    <location>
        <position position="174"/>
    </location>
    <ligand>
        <name>a divalent metal cation</name>
        <dbReference type="ChEBI" id="CHEBI:60240"/>
    </ligand>
</feature>
<feature type="binding site" evidence="10 14">
    <location>
        <begin position="141"/>
        <end position="144"/>
    </location>
    <ligand>
        <name>substrate</name>
    </ligand>
</feature>
<dbReference type="InterPro" id="IPR011060">
    <property type="entry name" value="RibuloseP-bd_barrel"/>
</dbReference>
<evidence type="ECO:0000256" key="14">
    <source>
        <dbReference type="PIRSR" id="PIRSR001461-3"/>
    </source>
</evidence>
<feature type="binding site" evidence="10 14">
    <location>
        <begin position="196"/>
        <end position="197"/>
    </location>
    <ligand>
        <name>substrate</name>
    </ligand>
</feature>
<dbReference type="RefSeq" id="WP_138190486.1">
    <property type="nucleotide sequence ID" value="NZ_VBWP01000003.1"/>
</dbReference>
<evidence type="ECO:0000256" key="2">
    <source>
        <dbReference type="ARBA" id="ARBA00001936"/>
    </source>
</evidence>
<keyword evidence="13" id="KW-0170">Cobalt</keyword>
<dbReference type="EMBL" id="VBWP01000003">
    <property type="protein sequence ID" value="TLG75265.1"/>
    <property type="molecule type" value="Genomic_DNA"/>
</dbReference>
<keyword evidence="8 10" id="KW-0479">Metal-binding</keyword>
<accession>A0A5R8QDC4</accession>
<dbReference type="HAMAP" id="MF_02227">
    <property type="entry name" value="RPE"/>
    <property type="match status" value="1"/>
</dbReference>
<dbReference type="InterPro" id="IPR013785">
    <property type="entry name" value="Aldolase_TIM"/>
</dbReference>
<dbReference type="GO" id="GO:0005737">
    <property type="term" value="C:cytoplasm"/>
    <property type="evidence" value="ECO:0007669"/>
    <property type="project" value="UniProtKB-ARBA"/>
</dbReference>
<dbReference type="SUPFAM" id="SSF51366">
    <property type="entry name" value="Ribulose-phoshate binding barrel"/>
    <property type="match status" value="1"/>
</dbReference>
<evidence type="ECO:0000256" key="13">
    <source>
        <dbReference type="PIRSR" id="PIRSR001461-2"/>
    </source>
</evidence>
<keyword evidence="10 11" id="KW-0119">Carbohydrate metabolism</keyword>
<dbReference type="GO" id="GO:0004750">
    <property type="term" value="F:D-ribulose-phosphate 3-epimerase activity"/>
    <property type="evidence" value="ECO:0007669"/>
    <property type="project" value="UniProtKB-UniRule"/>
</dbReference>
<dbReference type="GO" id="GO:0019323">
    <property type="term" value="P:pentose catabolic process"/>
    <property type="evidence" value="ECO:0007669"/>
    <property type="project" value="UniProtKB-UniRule"/>
</dbReference>
<feature type="binding site" evidence="10 14">
    <location>
        <position position="7"/>
    </location>
    <ligand>
        <name>substrate</name>
    </ligand>
</feature>
<dbReference type="PROSITE" id="PS01086">
    <property type="entry name" value="RIBUL_P_3_EPIMER_2"/>
    <property type="match status" value="1"/>
</dbReference>
<dbReference type="Gene3D" id="3.20.20.70">
    <property type="entry name" value="Aldolase class I"/>
    <property type="match status" value="1"/>
</dbReference>
<sequence>MIQIAPSLLAADFGCLAEEINKIELAGAHLHHVDVMDGMFVPNISFGPVVIEAIAQAAKKPLDIHLMIEKPERYLADYLKFKPKYLTVHFEATTELANVVATIREAGSGVGLSIKPDTPVAAIIPWLDKIDLLLVMSVEPGFGGQKFQPQAIEKISEAKAYIEEHDLQVKIEVDGGIDAITSPQVIAAGAEILVAGSAIYSQSSYAIAIEKIIG</sequence>
<comment type="function">
    <text evidence="10">Catalyzes the reversible epimerization of D-ribulose 5-phosphate to D-xylulose 5-phosphate.</text>
</comment>
<comment type="cofactor">
    <cofactor evidence="5">
        <name>Fe(2+)</name>
        <dbReference type="ChEBI" id="CHEBI:29033"/>
    </cofactor>
</comment>
<evidence type="ECO:0000256" key="4">
    <source>
        <dbReference type="ARBA" id="ARBA00001947"/>
    </source>
</evidence>
<feature type="active site" description="Proton acceptor" evidence="10 12">
    <location>
        <position position="34"/>
    </location>
</feature>
<feature type="binding site" evidence="10 14">
    <location>
        <position position="65"/>
    </location>
    <ligand>
        <name>substrate</name>
    </ligand>
</feature>
<dbReference type="AlphaFoldDB" id="A0A5R8QDC4"/>
<reference evidence="15 16" key="1">
    <citation type="submission" date="2019-05" db="EMBL/GenBank/DDBJ databases">
        <title>Culicoidintestinum kansasii gen. nov., sp. nov. from the gastrointestinal tract of the biting midge, Culicoides sonorensis.</title>
        <authorList>
            <person name="Neupane S."/>
            <person name="Ghosh A."/>
            <person name="Gunther S."/>
            <person name="Martin K."/>
            <person name="Zurek L."/>
        </authorList>
    </citation>
    <scope>NUCLEOTIDE SEQUENCE [LARGE SCALE GENOMIC DNA]</scope>
    <source>
        <strain evidence="15 16">CS-1</strain>
    </source>
</reference>
<dbReference type="FunCoup" id="A0A5R8QDC4">
    <property type="interactions" value="388"/>
</dbReference>
<evidence type="ECO:0000256" key="12">
    <source>
        <dbReference type="PIRSR" id="PIRSR001461-1"/>
    </source>
</evidence>
<organism evidence="15 16">
    <name type="scientific">Culicoidibacter larvae</name>
    <dbReference type="NCBI Taxonomy" id="2579976"/>
    <lineage>
        <taxon>Bacteria</taxon>
        <taxon>Bacillati</taxon>
        <taxon>Bacillota</taxon>
        <taxon>Culicoidibacteria</taxon>
        <taxon>Culicoidibacterales</taxon>
        <taxon>Culicoidibacteraceae</taxon>
        <taxon>Culicoidibacter</taxon>
    </lineage>
</organism>
<dbReference type="OrthoDB" id="1645589at2"/>
<gene>
    <name evidence="10 15" type="primary">rpe</name>
    <name evidence="15" type="ORF">FEZ08_04255</name>
</gene>
<evidence type="ECO:0000256" key="10">
    <source>
        <dbReference type="HAMAP-Rule" id="MF_02227"/>
    </source>
</evidence>
<dbReference type="EC" id="5.1.3.1" evidence="7 10"/>
<evidence type="ECO:0000256" key="1">
    <source>
        <dbReference type="ARBA" id="ARBA00001782"/>
    </source>
</evidence>
<evidence type="ECO:0000256" key="9">
    <source>
        <dbReference type="ARBA" id="ARBA00023235"/>
    </source>
</evidence>
<evidence type="ECO:0000256" key="8">
    <source>
        <dbReference type="ARBA" id="ARBA00022723"/>
    </source>
</evidence>
<evidence type="ECO:0000256" key="6">
    <source>
        <dbReference type="ARBA" id="ARBA00009541"/>
    </source>
</evidence>
<evidence type="ECO:0000313" key="15">
    <source>
        <dbReference type="EMBL" id="TLG75265.1"/>
    </source>
</evidence>
<dbReference type="InParanoid" id="A0A5R8QDC4"/>
<keyword evidence="16" id="KW-1185">Reference proteome</keyword>
<feature type="active site" description="Proton donor" evidence="10 12">
    <location>
        <position position="174"/>
    </location>
</feature>
<dbReference type="FunFam" id="3.20.20.70:FF:000004">
    <property type="entry name" value="Ribulose-phosphate 3-epimerase"/>
    <property type="match status" value="1"/>
</dbReference>
<dbReference type="PANTHER" id="PTHR11749">
    <property type="entry name" value="RIBULOSE-5-PHOSPHATE-3-EPIMERASE"/>
    <property type="match status" value="1"/>
</dbReference>
<comment type="caution">
    <text evidence="15">The sequence shown here is derived from an EMBL/GenBank/DDBJ whole genome shotgun (WGS) entry which is preliminary data.</text>
</comment>
<dbReference type="CDD" id="cd00429">
    <property type="entry name" value="RPE"/>
    <property type="match status" value="1"/>
</dbReference>